<dbReference type="STRING" id="1408281.Epro_1092"/>
<dbReference type="PANTHER" id="PTHR37953">
    <property type="entry name" value="UPF0127 PROTEIN MJ1496"/>
    <property type="match status" value="1"/>
</dbReference>
<dbReference type="AlphaFoldDB" id="A0A0G3WIK7"/>
<dbReference type="OrthoDB" id="5456548at2"/>
<reference evidence="1 2" key="1">
    <citation type="submission" date="2014-09" db="EMBL/GenBank/DDBJ databases">
        <title>Complete genome sequence of Endomicrobium proavitum.</title>
        <authorList>
            <person name="Zheng H."/>
        </authorList>
    </citation>
    <scope>NUCLEOTIDE SEQUENCE [LARGE SCALE GENOMIC DNA]</scope>
    <source>
        <strain evidence="1 2">Rsa215</strain>
    </source>
</reference>
<dbReference type="InterPro" id="IPR003795">
    <property type="entry name" value="DUF192"/>
</dbReference>
<organism evidence="1 2">
    <name type="scientific">Endomicrobium proavitum</name>
    <dbReference type="NCBI Taxonomy" id="1408281"/>
    <lineage>
        <taxon>Bacteria</taxon>
        <taxon>Pseudomonadati</taxon>
        <taxon>Elusimicrobiota</taxon>
        <taxon>Endomicrobiia</taxon>
        <taxon>Endomicrobiales</taxon>
        <taxon>Endomicrobiaceae</taxon>
        <taxon>Endomicrobium</taxon>
    </lineage>
</organism>
<dbReference type="Pfam" id="PF02643">
    <property type="entry name" value="DUF192"/>
    <property type="match status" value="1"/>
</dbReference>
<evidence type="ECO:0000313" key="1">
    <source>
        <dbReference type="EMBL" id="AKL98471.1"/>
    </source>
</evidence>
<keyword evidence="2" id="KW-1185">Reference proteome</keyword>
<dbReference type="KEGG" id="epo:Epro_1092"/>
<protein>
    <submittedName>
        <fullName evidence="1">Uncharacterized protein</fullName>
    </submittedName>
</protein>
<gene>
    <name evidence="1" type="ORF">Epro_1092</name>
</gene>
<accession>A0A0G3WIK7</accession>
<evidence type="ECO:0000313" key="2">
    <source>
        <dbReference type="Proteomes" id="UP000035337"/>
    </source>
</evidence>
<name>A0A0G3WIK7_9BACT</name>
<sequence>MKNSKLIIKTETEEIQYDIYIPENDKEYCNGLLNFELLANKTGMLFDFSKQNHAVMTMQNMKIPLDFIFIDKNGRIVKIDHSVQSGNNFPCCDAVYAVLEVNSGDCKKYNISVLDYAIYALFKNSSFNKSSETNIEFKYTLKGVGWANAYLKIGNREISFPAISYLCYPIYGILEALLHITPGYAQSVIYAYESNIPIYNRVSSCNWEDEPGGYAWGFDFIDKNRIIIKIISLYKENKQIELEKVVNFKEFLKAVLKAFDKIIKDYGFITAKANWAQDGRNFPISEFLQLKYYLFYDMPLNYFCEGKTPDWSLKNEIELLNKEID</sequence>
<dbReference type="Gene3D" id="2.60.120.1140">
    <property type="entry name" value="Protein of unknown function DUF192"/>
    <property type="match status" value="1"/>
</dbReference>
<dbReference type="RefSeq" id="WP_052571043.1">
    <property type="nucleotide sequence ID" value="NZ_CP009498.1"/>
</dbReference>
<dbReference type="PANTHER" id="PTHR37953:SF1">
    <property type="entry name" value="UPF0127 PROTEIN MJ1496"/>
    <property type="match status" value="1"/>
</dbReference>
<dbReference type="EMBL" id="CP009498">
    <property type="protein sequence ID" value="AKL98471.1"/>
    <property type="molecule type" value="Genomic_DNA"/>
</dbReference>
<dbReference type="InterPro" id="IPR038695">
    <property type="entry name" value="Saro_0823-like_sf"/>
</dbReference>
<dbReference type="Proteomes" id="UP000035337">
    <property type="component" value="Chromosome"/>
</dbReference>
<proteinExistence type="predicted"/>